<reference evidence="2" key="2">
    <citation type="submission" date="2020-09" db="EMBL/GenBank/DDBJ databases">
        <authorList>
            <person name="Sun Q."/>
            <person name="Ohkuma M."/>
        </authorList>
    </citation>
    <scope>NUCLEOTIDE SEQUENCE</scope>
    <source>
        <strain evidence="2">JCM 31311</strain>
    </source>
</reference>
<sequence length="194" mass="20418">MMLDRAACVIHLPLPLSYPACMNRHRSLALLIFSLSTASVAAAVATQTLSSPDHSYSITTPGGWTLRPTILGADLIINVPGSAGSINLITCVGQALPQGMNLGGYVKATLDALPGMMDNVKVTGQNAVTVAGLPARELLFTGTNRSAHRPVYGQVILIVRGTRGYTLSYLGETPRSNEASAAVRKSLVSIQFAR</sequence>
<feature type="chain" id="PRO_5037206133" evidence="1">
    <location>
        <begin position="42"/>
        <end position="194"/>
    </location>
</feature>
<keyword evidence="1" id="KW-0732">Signal</keyword>
<feature type="signal peptide" evidence="1">
    <location>
        <begin position="1"/>
        <end position="41"/>
    </location>
</feature>
<reference evidence="2" key="1">
    <citation type="journal article" date="2014" name="Int. J. Syst. Evol. Microbiol.">
        <title>Complete genome sequence of Corynebacterium casei LMG S-19264T (=DSM 44701T), isolated from a smear-ripened cheese.</title>
        <authorList>
            <consortium name="US DOE Joint Genome Institute (JGI-PGF)"/>
            <person name="Walter F."/>
            <person name="Albersmeier A."/>
            <person name="Kalinowski J."/>
            <person name="Ruckert C."/>
        </authorList>
    </citation>
    <scope>NUCLEOTIDE SEQUENCE</scope>
    <source>
        <strain evidence="2">JCM 31311</strain>
    </source>
</reference>
<comment type="caution">
    <text evidence="2">The sequence shown here is derived from an EMBL/GenBank/DDBJ whole genome shotgun (WGS) entry which is preliminary data.</text>
</comment>
<proteinExistence type="predicted"/>
<accession>A0A918CNQ6</accession>
<evidence type="ECO:0000256" key="1">
    <source>
        <dbReference type="SAM" id="SignalP"/>
    </source>
</evidence>
<dbReference type="Proteomes" id="UP000603865">
    <property type="component" value="Unassembled WGS sequence"/>
</dbReference>
<dbReference type="EMBL" id="BMQL01000051">
    <property type="protein sequence ID" value="GGR30873.1"/>
    <property type="molecule type" value="Genomic_DNA"/>
</dbReference>
<gene>
    <name evidence="2" type="ORF">GCM10008957_46980</name>
</gene>
<keyword evidence="3" id="KW-1185">Reference proteome</keyword>
<evidence type="ECO:0000313" key="3">
    <source>
        <dbReference type="Proteomes" id="UP000603865"/>
    </source>
</evidence>
<protein>
    <submittedName>
        <fullName evidence="2">Uncharacterized protein</fullName>
    </submittedName>
</protein>
<organism evidence="2 3">
    <name type="scientific">Deinococcus ruber</name>
    <dbReference type="NCBI Taxonomy" id="1848197"/>
    <lineage>
        <taxon>Bacteria</taxon>
        <taxon>Thermotogati</taxon>
        <taxon>Deinococcota</taxon>
        <taxon>Deinococci</taxon>
        <taxon>Deinococcales</taxon>
        <taxon>Deinococcaceae</taxon>
        <taxon>Deinococcus</taxon>
    </lineage>
</organism>
<evidence type="ECO:0000313" key="2">
    <source>
        <dbReference type="EMBL" id="GGR30873.1"/>
    </source>
</evidence>
<dbReference type="AlphaFoldDB" id="A0A918CNQ6"/>
<dbReference type="Gene3D" id="3.40.1000.10">
    <property type="entry name" value="Mog1/PsbP, alpha/beta/alpha sandwich"/>
    <property type="match status" value="1"/>
</dbReference>
<name>A0A918CNQ6_9DEIO</name>